<evidence type="ECO:0008006" key="7">
    <source>
        <dbReference type="Google" id="ProtNLM"/>
    </source>
</evidence>
<dbReference type="Gene3D" id="3.40.570.10">
    <property type="entry name" value="Extracellular Endonuclease, subunit A"/>
    <property type="match status" value="1"/>
</dbReference>
<dbReference type="GO" id="GO:0003676">
    <property type="term" value="F:nucleic acid binding"/>
    <property type="evidence" value="ECO:0007669"/>
    <property type="project" value="InterPro"/>
</dbReference>
<evidence type="ECO:0000256" key="2">
    <source>
        <dbReference type="PIRSR" id="PIRSR640255-2"/>
    </source>
</evidence>
<dbReference type="AlphaFoldDB" id="A0A4Y1WS08"/>
<protein>
    <recommendedName>
        <fullName evidence="7">Fibronectin type-III domain-containing protein</fullName>
    </recommendedName>
</protein>
<dbReference type="GO" id="GO:0000014">
    <property type="term" value="F:single-stranded DNA endodeoxyribonuclease activity"/>
    <property type="evidence" value="ECO:0007669"/>
    <property type="project" value="TreeGrafter"/>
</dbReference>
<name>A0A4Y1WS08_9BACT</name>
<feature type="binding site" evidence="2">
    <location>
        <position position="287"/>
    </location>
    <ligand>
        <name>Mg(2+)</name>
        <dbReference type="ChEBI" id="CHEBI:18420"/>
        <note>catalytic</note>
    </ligand>
</feature>
<dbReference type="PANTHER" id="PTHR13966:SF19">
    <property type="entry name" value="NUCLEASE EXOG, MITOCHONDRIAL"/>
    <property type="match status" value="1"/>
</dbReference>
<dbReference type="GO" id="GO:0004521">
    <property type="term" value="F:RNA endonuclease activity"/>
    <property type="evidence" value="ECO:0007669"/>
    <property type="project" value="TreeGrafter"/>
</dbReference>
<dbReference type="RefSeq" id="WP_141412486.1">
    <property type="nucleotide sequence ID" value="NZ_AP019735.1"/>
</dbReference>
<feature type="domain" description="ENPP1-3/EXOG-like endonuclease/phosphodiesterase" evidence="3">
    <location>
        <begin position="196"/>
        <end position="409"/>
    </location>
</feature>
<gene>
    <name evidence="5" type="ORF">A5CBH24_11660</name>
</gene>
<dbReference type="Pfam" id="PF01223">
    <property type="entry name" value="Endonuclease_NS"/>
    <property type="match status" value="1"/>
</dbReference>
<dbReference type="SMART" id="SM00477">
    <property type="entry name" value="NUC"/>
    <property type="match status" value="1"/>
</dbReference>
<accession>A0A4Y1WS08</accession>
<feature type="active site" description="Proton acceptor" evidence="1">
    <location>
        <position position="253"/>
    </location>
</feature>
<feature type="domain" description="DNA/RNA non-specific endonuclease/pyrophosphatase/phosphodiesterase" evidence="4">
    <location>
        <begin position="195"/>
        <end position="409"/>
    </location>
</feature>
<organism evidence="5 6">
    <name type="scientific">Alistipes communis</name>
    <dbReference type="NCBI Taxonomy" id="2585118"/>
    <lineage>
        <taxon>Bacteria</taxon>
        <taxon>Pseudomonadati</taxon>
        <taxon>Bacteroidota</taxon>
        <taxon>Bacteroidia</taxon>
        <taxon>Bacteroidales</taxon>
        <taxon>Rikenellaceae</taxon>
        <taxon>Alistipes</taxon>
    </lineage>
</organism>
<dbReference type="InterPro" id="IPR001604">
    <property type="entry name" value="Endo_G_ENPP1-like_dom"/>
</dbReference>
<evidence type="ECO:0000259" key="4">
    <source>
        <dbReference type="SMART" id="SM00892"/>
    </source>
</evidence>
<dbReference type="Proteomes" id="UP000318946">
    <property type="component" value="Chromosome"/>
</dbReference>
<dbReference type="GeneID" id="78341884"/>
<dbReference type="InterPro" id="IPR044925">
    <property type="entry name" value="His-Me_finger_sf"/>
</dbReference>
<dbReference type="InterPro" id="IPR044929">
    <property type="entry name" value="DNA/RNA_non-sp_Endonuclease_sf"/>
</dbReference>
<sequence>MTVVCERSTEPACTLRDLAPETDYELYCYVVAGGHTFRSETISFTTLEKGEEPEPTPDGKIVFGTLTVSERTATSATAAVTYTCEGEATVTDAGFLLKKAGQSAETRQSCGTAATSLRYTFTGLSENTSYEVAAYVVTPSKTWRSTAVGFTTEAGAVTPPDNNTRHKGWAELPNEVSNGDYLYVDHECAMEKGARARNFTACYSKSKLCPVWVAAPLHDAYAKKNVERKNSYKDDPDLPYEQVGKWDGYTRGHMLGSAERLVSREANSQVMYFSNIGPQLGQNDYFNGGGGQWNTAEDWVDEQWRGLADTCYQVVGCYWANTNKKVSGTTIPTHYFTVLLKAKKSAGKKWVVNCTRDELQCIALFIEHKSYSKNAVTKPAQFDSKGIFMRVSDLEAKTGHKFFMNVPNAPKDTYDTRDWNF</sequence>
<dbReference type="EMBL" id="AP019735">
    <property type="protein sequence ID" value="BBL03853.1"/>
    <property type="molecule type" value="Genomic_DNA"/>
</dbReference>
<proteinExistence type="predicted"/>
<dbReference type="SMART" id="SM00892">
    <property type="entry name" value="Endonuclease_NS"/>
    <property type="match status" value="1"/>
</dbReference>
<dbReference type="GO" id="GO:0046872">
    <property type="term" value="F:metal ion binding"/>
    <property type="evidence" value="ECO:0007669"/>
    <property type="project" value="UniProtKB-KW"/>
</dbReference>
<dbReference type="OrthoDB" id="9811262at2"/>
<keyword evidence="6" id="KW-1185">Reference proteome</keyword>
<dbReference type="InterPro" id="IPR020821">
    <property type="entry name" value="ENPP1-3/EXOG-like_nuc-like"/>
</dbReference>
<evidence type="ECO:0000256" key="1">
    <source>
        <dbReference type="PIRSR" id="PIRSR640255-1"/>
    </source>
</evidence>
<dbReference type="InterPro" id="IPR040255">
    <property type="entry name" value="Non-specific_endonuclease"/>
</dbReference>
<evidence type="ECO:0000259" key="3">
    <source>
        <dbReference type="SMART" id="SM00477"/>
    </source>
</evidence>
<dbReference type="KEGG" id="acou:A5CBH24_11660"/>
<evidence type="ECO:0000313" key="6">
    <source>
        <dbReference type="Proteomes" id="UP000318946"/>
    </source>
</evidence>
<reference evidence="6" key="1">
    <citation type="submission" date="2019-06" db="EMBL/GenBank/DDBJ databases">
        <title>Alistipes onderdonkii subsp. vulgaris subsp. nov., Alistipes dispar sp. nov. and Alistipes communis sp. nov., isolated from human faeces, and creation of Alistipes onderdonkii subsp. onderdonkii subsp. nov.</title>
        <authorList>
            <person name="Sakamoto M."/>
            <person name="Ikeyama N."/>
            <person name="Ogata Y."/>
            <person name="Suda W."/>
            <person name="Iino T."/>
            <person name="Hattori M."/>
            <person name="Ohkuma M."/>
        </authorList>
    </citation>
    <scope>NUCLEOTIDE SEQUENCE [LARGE SCALE GENOMIC DNA]</scope>
    <source>
        <strain evidence="6">5CBH24</strain>
    </source>
</reference>
<dbReference type="SUPFAM" id="SSF54060">
    <property type="entry name" value="His-Me finger endonucleases"/>
    <property type="match status" value="1"/>
</dbReference>
<evidence type="ECO:0000313" key="5">
    <source>
        <dbReference type="EMBL" id="BBL03853.1"/>
    </source>
</evidence>
<dbReference type="PANTHER" id="PTHR13966">
    <property type="entry name" value="ENDONUCLEASE RELATED"/>
    <property type="match status" value="1"/>
</dbReference>
<keyword evidence="2" id="KW-0479">Metal-binding</keyword>